<keyword evidence="1" id="KW-0698">rRNA processing</keyword>
<keyword evidence="1" id="KW-0690">Ribosome biogenesis</keyword>
<dbReference type="Gene3D" id="2.40.30.60">
    <property type="entry name" value="RimM"/>
    <property type="match status" value="1"/>
</dbReference>
<dbReference type="GO" id="GO:0005840">
    <property type="term" value="C:ribosome"/>
    <property type="evidence" value="ECO:0007669"/>
    <property type="project" value="InterPro"/>
</dbReference>
<gene>
    <name evidence="1" type="primary">rimM</name>
    <name evidence="3" type="ORF">CLV84_3594</name>
</gene>
<dbReference type="HAMAP" id="MF_00014">
    <property type="entry name" value="Ribosome_mat_RimM"/>
    <property type="match status" value="1"/>
</dbReference>
<dbReference type="GO" id="GO:0006364">
    <property type="term" value="P:rRNA processing"/>
    <property type="evidence" value="ECO:0007669"/>
    <property type="project" value="UniProtKB-UniRule"/>
</dbReference>
<dbReference type="EMBL" id="PTJC01000006">
    <property type="protein sequence ID" value="PPK86659.1"/>
    <property type="molecule type" value="Genomic_DNA"/>
</dbReference>
<feature type="domain" description="RimM N-terminal" evidence="2">
    <location>
        <begin position="6"/>
        <end position="83"/>
    </location>
</feature>
<comment type="subcellular location">
    <subcellularLocation>
        <location evidence="1">Cytoplasm</location>
    </subcellularLocation>
</comment>
<accession>A0A2S6I6A6</accession>
<dbReference type="SUPFAM" id="SSF50447">
    <property type="entry name" value="Translation proteins"/>
    <property type="match status" value="1"/>
</dbReference>
<evidence type="ECO:0000313" key="4">
    <source>
        <dbReference type="Proteomes" id="UP000237662"/>
    </source>
</evidence>
<dbReference type="GO" id="GO:0005737">
    <property type="term" value="C:cytoplasm"/>
    <property type="evidence" value="ECO:0007669"/>
    <property type="project" value="UniProtKB-SubCell"/>
</dbReference>
<comment type="subunit">
    <text evidence="1">Binds ribosomal protein uS19.</text>
</comment>
<keyword evidence="1" id="KW-0963">Cytoplasm</keyword>
<sequence>MEVIEIGRTGRPHGIKGELSVFVEEVYEDDLLAAKAVLIGEPPIPYFVRSFRTGGKLTVSLENFDTREAVVLLSGKPLWLPADQVTGEAEVEGTPWDGVVGFMIEAEGYPPLGPIEDIIDLPEHYLAELTHNEKTVFIPLHEDLVLNVRETDTVLEMQLPRGLLELGS</sequence>
<dbReference type="GO" id="GO:0043022">
    <property type="term" value="F:ribosome binding"/>
    <property type="evidence" value="ECO:0007669"/>
    <property type="project" value="InterPro"/>
</dbReference>
<comment type="domain">
    <text evidence="1">The PRC barrel domain binds ribosomal protein uS19.</text>
</comment>
<dbReference type="GO" id="GO:0042274">
    <property type="term" value="P:ribosomal small subunit biogenesis"/>
    <property type="evidence" value="ECO:0007669"/>
    <property type="project" value="UniProtKB-UniRule"/>
</dbReference>
<evidence type="ECO:0000313" key="3">
    <source>
        <dbReference type="EMBL" id="PPK86659.1"/>
    </source>
</evidence>
<comment type="function">
    <text evidence="1">An accessory protein needed during the final step in the assembly of 30S ribosomal subunit, possibly for assembly of the head region. Essential for efficient processing of 16S rRNA. May be needed both before and after RbfA during the maturation of 16S rRNA. It has affinity for free ribosomal 30S subunits but not for 70S ribosomes.</text>
</comment>
<dbReference type="InterPro" id="IPR011961">
    <property type="entry name" value="RimM"/>
</dbReference>
<dbReference type="InterPro" id="IPR036976">
    <property type="entry name" value="RimM_N_sf"/>
</dbReference>
<dbReference type="OrthoDB" id="9810331at2"/>
<comment type="caution">
    <text evidence="3">The sequence shown here is derived from an EMBL/GenBank/DDBJ whole genome shotgun (WGS) entry which is preliminary data.</text>
</comment>
<proteinExistence type="inferred from homology"/>
<dbReference type="InterPro" id="IPR002676">
    <property type="entry name" value="RimM_N"/>
</dbReference>
<reference evidence="3 4" key="1">
    <citation type="submission" date="2018-02" db="EMBL/GenBank/DDBJ databases">
        <title>Genomic Encyclopedia of Archaeal and Bacterial Type Strains, Phase II (KMG-II): from individual species to whole genera.</title>
        <authorList>
            <person name="Goeker M."/>
        </authorList>
    </citation>
    <scope>NUCLEOTIDE SEQUENCE [LARGE SCALE GENOMIC DNA]</scope>
    <source>
        <strain evidence="3 4">DSM 29526</strain>
    </source>
</reference>
<dbReference type="Pfam" id="PF01782">
    <property type="entry name" value="RimM"/>
    <property type="match status" value="1"/>
</dbReference>
<keyword evidence="1" id="KW-0143">Chaperone</keyword>
<protein>
    <recommendedName>
        <fullName evidence="1">Ribosome maturation factor RimM</fullName>
    </recommendedName>
</protein>
<dbReference type="RefSeq" id="WP_104421077.1">
    <property type="nucleotide sequence ID" value="NZ_PTJC01000006.1"/>
</dbReference>
<comment type="similarity">
    <text evidence="1">Belongs to the RimM family.</text>
</comment>
<dbReference type="InterPro" id="IPR009000">
    <property type="entry name" value="Transl_B-barrel_sf"/>
</dbReference>
<organism evidence="3 4">
    <name type="scientific">Neolewinella xylanilytica</name>
    <dbReference type="NCBI Taxonomy" id="1514080"/>
    <lineage>
        <taxon>Bacteria</taxon>
        <taxon>Pseudomonadati</taxon>
        <taxon>Bacteroidota</taxon>
        <taxon>Saprospiria</taxon>
        <taxon>Saprospirales</taxon>
        <taxon>Lewinellaceae</taxon>
        <taxon>Neolewinella</taxon>
    </lineage>
</organism>
<keyword evidence="4" id="KW-1185">Reference proteome</keyword>
<evidence type="ECO:0000259" key="2">
    <source>
        <dbReference type="Pfam" id="PF01782"/>
    </source>
</evidence>
<name>A0A2S6I6A6_9BACT</name>
<evidence type="ECO:0000256" key="1">
    <source>
        <dbReference type="HAMAP-Rule" id="MF_00014"/>
    </source>
</evidence>
<dbReference type="AlphaFoldDB" id="A0A2S6I6A6"/>
<dbReference type="Proteomes" id="UP000237662">
    <property type="component" value="Unassembled WGS sequence"/>
</dbReference>